<protein>
    <recommendedName>
        <fullName evidence="4 13">Homoserine kinase</fullName>
        <shortName evidence="13">HK</shortName>
        <shortName evidence="13">HSK</shortName>
        <ecNumber evidence="3 13">2.7.1.39</ecNumber>
    </recommendedName>
</protein>
<dbReference type="GO" id="GO:0004413">
    <property type="term" value="F:homoserine kinase activity"/>
    <property type="evidence" value="ECO:0007669"/>
    <property type="project" value="UniProtKB-UniRule"/>
</dbReference>
<proteinExistence type="inferred from homology"/>
<comment type="catalytic activity">
    <reaction evidence="11 13">
        <text>L-homoserine + ATP = O-phospho-L-homoserine + ADP + H(+)</text>
        <dbReference type="Rhea" id="RHEA:13985"/>
        <dbReference type="ChEBI" id="CHEBI:15378"/>
        <dbReference type="ChEBI" id="CHEBI:30616"/>
        <dbReference type="ChEBI" id="CHEBI:57476"/>
        <dbReference type="ChEBI" id="CHEBI:57590"/>
        <dbReference type="ChEBI" id="CHEBI:456216"/>
        <dbReference type="EC" id="2.7.1.39"/>
    </reaction>
</comment>
<dbReference type="HAMAP" id="MF_00384">
    <property type="entry name" value="Homoser_kinase"/>
    <property type="match status" value="1"/>
</dbReference>
<evidence type="ECO:0000313" key="16">
    <source>
        <dbReference type="EMBL" id="KRL43941.1"/>
    </source>
</evidence>
<dbReference type="PANTHER" id="PTHR20861">
    <property type="entry name" value="HOMOSERINE/4-DIPHOSPHOCYTIDYL-2-C-METHYL-D-ERYTHRITOL KINASE"/>
    <property type="match status" value="1"/>
</dbReference>
<evidence type="ECO:0000256" key="10">
    <source>
        <dbReference type="ARBA" id="ARBA00022840"/>
    </source>
</evidence>
<dbReference type="InterPro" id="IPR006204">
    <property type="entry name" value="GHMP_kinase_N_dom"/>
</dbReference>
<evidence type="ECO:0000313" key="17">
    <source>
        <dbReference type="Proteomes" id="UP000051790"/>
    </source>
</evidence>
<keyword evidence="9 13" id="KW-0418">Kinase</keyword>
<dbReference type="InterPro" id="IPR014721">
    <property type="entry name" value="Ribsml_uS5_D2-typ_fold_subgr"/>
</dbReference>
<sequence length="298" mass="31679">MFKVTVPATSANLGVGYDVMGLAVDLYLNVEFAAQAQGVTILGGDPKFQNADNLIYQAFKKGCAAIGKPVPGVQMTIDCDIPDARGLGSSAACIVAGLAGANYWFDSPLDDTELLALATEMEGHPDNVAPAIFGELTATIMNGKQPVVAHYQVADKWQLAVVIPDLPLSTAKARAVLPKSMSYAQASYQMGHCTLAATALERGDGALLQAALQDQMQEPYRASLIHGFTEIKSLGQQLGLNVLISGAGSTILAIGQDERKLQRFLQVAKREHPTWRCQQVAIQQRGAQISALQEVAEA</sequence>
<comment type="similarity">
    <text evidence="2 13">Belongs to the GHMP kinase family. Homoserine kinase subfamily.</text>
</comment>
<evidence type="ECO:0000256" key="2">
    <source>
        <dbReference type="ARBA" id="ARBA00007370"/>
    </source>
</evidence>
<evidence type="ECO:0000256" key="7">
    <source>
        <dbReference type="ARBA" id="ARBA00022697"/>
    </source>
</evidence>
<comment type="function">
    <text evidence="12 13">Catalyzes the ATP-dependent phosphorylation of L-homoserine to L-homoserine phosphate.</text>
</comment>
<dbReference type="PRINTS" id="PR00958">
    <property type="entry name" value="HOMSERKINASE"/>
</dbReference>
<comment type="subcellular location">
    <subcellularLocation>
        <location evidence="13">Cytoplasm</location>
    </subcellularLocation>
</comment>
<dbReference type="Proteomes" id="UP000051790">
    <property type="component" value="Unassembled WGS sequence"/>
</dbReference>
<dbReference type="GO" id="GO:0009088">
    <property type="term" value="P:threonine biosynthetic process"/>
    <property type="evidence" value="ECO:0007669"/>
    <property type="project" value="UniProtKB-UniRule"/>
</dbReference>
<dbReference type="UniPathway" id="UPA00050">
    <property type="reaction ID" value="UER00064"/>
</dbReference>
<dbReference type="Pfam" id="PF00288">
    <property type="entry name" value="GHMP_kinases_N"/>
    <property type="match status" value="1"/>
</dbReference>
<dbReference type="OrthoDB" id="9769912at2"/>
<evidence type="ECO:0000256" key="11">
    <source>
        <dbReference type="ARBA" id="ARBA00049375"/>
    </source>
</evidence>
<dbReference type="InterPro" id="IPR000870">
    <property type="entry name" value="Homoserine_kinase"/>
</dbReference>
<feature type="binding site" evidence="13">
    <location>
        <begin position="82"/>
        <end position="92"/>
    </location>
    <ligand>
        <name>ATP</name>
        <dbReference type="ChEBI" id="CHEBI:30616"/>
    </ligand>
</feature>
<evidence type="ECO:0000256" key="9">
    <source>
        <dbReference type="ARBA" id="ARBA00022777"/>
    </source>
</evidence>
<dbReference type="InterPro" id="IPR013750">
    <property type="entry name" value="GHMP_kinase_C_dom"/>
</dbReference>
<comment type="caution">
    <text evidence="16">The sequence shown here is derived from an EMBL/GenBank/DDBJ whole genome shotgun (WGS) entry which is preliminary data.</text>
</comment>
<evidence type="ECO:0000256" key="1">
    <source>
        <dbReference type="ARBA" id="ARBA00005015"/>
    </source>
</evidence>
<dbReference type="Pfam" id="PF08544">
    <property type="entry name" value="GHMP_kinases_C"/>
    <property type="match status" value="1"/>
</dbReference>
<dbReference type="NCBIfam" id="TIGR00191">
    <property type="entry name" value="thrB"/>
    <property type="match status" value="1"/>
</dbReference>
<evidence type="ECO:0000256" key="4">
    <source>
        <dbReference type="ARBA" id="ARBA00017858"/>
    </source>
</evidence>
<keyword evidence="8 13" id="KW-0547">Nucleotide-binding</keyword>
<evidence type="ECO:0000256" key="6">
    <source>
        <dbReference type="ARBA" id="ARBA00022679"/>
    </source>
</evidence>
<evidence type="ECO:0000256" key="5">
    <source>
        <dbReference type="ARBA" id="ARBA00022605"/>
    </source>
</evidence>
<dbReference type="InterPro" id="IPR020568">
    <property type="entry name" value="Ribosomal_Su5_D2-typ_SF"/>
</dbReference>
<gene>
    <name evidence="13" type="primary">thrB</name>
    <name evidence="16" type="ORF">FD01_GL001477</name>
</gene>
<keyword evidence="10 13" id="KW-0067">ATP-binding</keyword>
<dbReference type="PATRIC" id="fig|1423769.4.peg.1584"/>
<dbReference type="GO" id="GO:0005737">
    <property type="term" value="C:cytoplasm"/>
    <property type="evidence" value="ECO:0007669"/>
    <property type="project" value="UniProtKB-SubCell"/>
</dbReference>
<dbReference type="GO" id="GO:0005524">
    <property type="term" value="F:ATP binding"/>
    <property type="evidence" value="ECO:0007669"/>
    <property type="project" value="UniProtKB-UniRule"/>
</dbReference>
<dbReference type="EMBL" id="AZEU01000176">
    <property type="protein sequence ID" value="KRL43941.1"/>
    <property type="molecule type" value="Genomic_DNA"/>
</dbReference>
<dbReference type="SUPFAM" id="SSF54211">
    <property type="entry name" value="Ribosomal protein S5 domain 2-like"/>
    <property type="match status" value="1"/>
</dbReference>
<evidence type="ECO:0000256" key="8">
    <source>
        <dbReference type="ARBA" id="ARBA00022741"/>
    </source>
</evidence>
<comment type="pathway">
    <text evidence="1 13">Amino-acid biosynthesis; L-threonine biosynthesis; L-threonine from L-aspartate: step 4/5.</text>
</comment>
<dbReference type="EC" id="2.7.1.39" evidence="3 13"/>
<dbReference type="SUPFAM" id="SSF55060">
    <property type="entry name" value="GHMP Kinase, C-terminal domain"/>
    <property type="match status" value="1"/>
</dbReference>
<accession>A0A0R1QP20</accession>
<keyword evidence="6 13" id="KW-0808">Transferase</keyword>
<evidence type="ECO:0000256" key="3">
    <source>
        <dbReference type="ARBA" id="ARBA00012078"/>
    </source>
</evidence>
<dbReference type="InterPro" id="IPR036554">
    <property type="entry name" value="GHMP_kinase_C_sf"/>
</dbReference>
<dbReference type="Gene3D" id="3.30.70.890">
    <property type="entry name" value="GHMP kinase, C-terminal domain"/>
    <property type="match status" value="1"/>
</dbReference>
<reference evidence="16 17" key="1">
    <citation type="journal article" date="2015" name="Genome Announc.">
        <title>Expanding the biotechnology potential of lactobacilli through comparative genomics of 213 strains and associated genera.</title>
        <authorList>
            <person name="Sun Z."/>
            <person name="Harris H.M."/>
            <person name="McCann A."/>
            <person name="Guo C."/>
            <person name="Argimon S."/>
            <person name="Zhang W."/>
            <person name="Yang X."/>
            <person name="Jeffery I.B."/>
            <person name="Cooney J.C."/>
            <person name="Kagawa T.F."/>
            <person name="Liu W."/>
            <person name="Song Y."/>
            <person name="Salvetti E."/>
            <person name="Wrobel A."/>
            <person name="Rasinkangas P."/>
            <person name="Parkhill J."/>
            <person name="Rea M.C."/>
            <person name="O'Sullivan O."/>
            <person name="Ritari J."/>
            <person name="Douillard F.P."/>
            <person name="Paul Ross R."/>
            <person name="Yang R."/>
            <person name="Briner A.E."/>
            <person name="Felis G.E."/>
            <person name="de Vos W.M."/>
            <person name="Barrangou R."/>
            <person name="Klaenhammer T.R."/>
            <person name="Caufield P.W."/>
            <person name="Cui Y."/>
            <person name="Zhang H."/>
            <person name="O'Toole P.W."/>
        </authorList>
    </citation>
    <scope>NUCLEOTIDE SEQUENCE [LARGE SCALE GENOMIC DNA]</scope>
    <source>
        <strain evidence="16 17">DSM 13343</strain>
    </source>
</reference>
<evidence type="ECO:0000259" key="15">
    <source>
        <dbReference type="Pfam" id="PF08544"/>
    </source>
</evidence>
<dbReference type="RefSeq" id="WP_056964083.1">
    <property type="nucleotide sequence ID" value="NZ_AZEU01000176.1"/>
</dbReference>
<dbReference type="PANTHER" id="PTHR20861:SF1">
    <property type="entry name" value="HOMOSERINE KINASE"/>
    <property type="match status" value="1"/>
</dbReference>
<dbReference type="Gene3D" id="3.30.230.10">
    <property type="match status" value="1"/>
</dbReference>
<feature type="domain" description="GHMP kinase C-terminal" evidence="15">
    <location>
        <begin position="197"/>
        <end position="268"/>
    </location>
</feature>
<evidence type="ECO:0000256" key="13">
    <source>
        <dbReference type="HAMAP-Rule" id="MF_00384"/>
    </source>
</evidence>
<evidence type="ECO:0000256" key="12">
    <source>
        <dbReference type="ARBA" id="ARBA00049954"/>
    </source>
</evidence>
<evidence type="ECO:0000259" key="14">
    <source>
        <dbReference type="Pfam" id="PF00288"/>
    </source>
</evidence>
<name>A0A0R1QP20_9LACO</name>
<dbReference type="PIRSF" id="PIRSF000676">
    <property type="entry name" value="Homoser_kin"/>
    <property type="match status" value="1"/>
</dbReference>
<keyword evidence="7 13" id="KW-0791">Threonine biosynthesis</keyword>
<keyword evidence="5 13" id="KW-0028">Amino-acid biosynthesis</keyword>
<organism evidence="16 17">
    <name type="scientific">Lacticaseibacillus manihotivorans DSM 13343 = JCM 12514</name>
    <dbReference type="NCBI Taxonomy" id="1423769"/>
    <lineage>
        <taxon>Bacteria</taxon>
        <taxon>Bacillati</taxon>
        <taxon>Bacillota</taxon>
        <taxon>Bacilli</taxon>
        <taxon>Lactobacillales</taxon>
        <taxon>Lactobacillaceae</taxon>
        <taxon>Lacticaseibacillus</taxon>
    </lineage>
</organism>
<dbReference type="AlphaFoldDB" id="A0A0R1QP20"/>
<keyword evidence="13" id="KW-0963">Cytoplasm</keyword>
<dbReference type="InterPro" id="IPR006203">
    <property type="entry name" value="GHMP_knse_ATP-bd_CS"/>
</dbReference>
<keyword evidence="17" id="KW-1185">Reference proteome</keyword>
<feature type="domain" description="GHMP kinase N-terminal" evidence="14">
    <location>
        <begin position="53"/>
        <end position="134"/>
    </location>
</feature>
<dbReference type="PROSITE" id="PS00627">
    <property type="entry name" value="GHMP_KINASES_ATP"/>
    <property type="match status" value="1"/>
</dbReference>